<dbReference type="AlphaFoldDB" id="A0A2J6PZ50"/>
<dbReference type="Proteomes" id="UP000235672">
    <property type="component" value="Unassembled WGS sequence"/>
</dbReference>
<evidence type="ECO:0000256" key="1">
    <source>
        <dbReference type="SAM" id="MobiDB-lite"/>
    </source>
</evidence>
<accession>A0A2J6PZ50</accession>
<sequence>MPFNTGSYVLSSEDTTSPFNNGQAQTASTRTQPSYEYNQQQQQQSERMQPQYTSTQSPYNQYTGGPMPQFPSSEQKQQRNDYPPSYEPSPTPYQYPNPNIQTGAGGSPISYQHQPIPHPGPIAQQGGKPLFTPETKEKGKEFCAECGSSAKWACGATMLIFGCLCGFCGALFS</sequence>
<name>A0A2J6PZ50_9HELO</name>
<gene>
    <name evidence="2" type="ORF">NA56DRAFT_647318</name>
</gene>
<dbReference type="EMBL" id="KZ613490">
    <property type="protein sequence ID" value="PMD19244.1"/>
    <property type="molecule type" value="Genomic_DNA"/>
</dbReference>
<proteinExistence type="predicted"/>
<evidence type="ECO:0000313" key="2">
    <source>
        <dbReference type="EMBL" id="PMD19244.1"/>
    </source>
</evidence>
<organism evidence="2 3">
    <name type="scientific">Hyaloscypha hepaticicola</name>
    <dbReference type="NCBI Taxonomy" id="2082293"/>
    <lineage>
        <taxon>Eukaryota</taxon>
        <taxon>Fungi</taxon>
        <taxon>Dikarya</taxon>
        <taxon>Ascomycota</taxon>
        <taxon>Pezizomycotina</taxon>
        <taxon>Leotiomycetes</taxon>
        <taxon>Helotiales</taxon>
        <taxon>Hyaloscyphaceae</taxon>
        <taxon>Hyaloscypha</taxon>
    </lineage>
</organism>
<evidence type="ECO:0000313" key="3">
    <source>
        <dbReference type="Proteomes" id="UP000235672"/>
    </source>
</evidence>
<feature type="compositionally biased region" description="Polar residues" evidence="1">
    <location>
        <begin position="1"/>
        <end position="31"/>
    </location>
</feature>
<protein>
    <submittedName>
        <fullName evidence="2">Uncharacterized protein</fullName>
    </submittedName>
</protein>
<feature type="region of interest" description="Disordered" evidence="1">
    <location>
        <begin position="1"/>
        <end position="112"/>
    </location>
</feature>
<feature type="compositionally biased region" description="Low complexity" evidence="1">
    <location>
        <begin position="32"/>
        <end position="51"/>
    </location>
</feature>
<reference evidence="2 3" key="1">
    <citation type="submission" date="2016-05" db="EMBL/GenBank/DDBJ databases">
        <title>A degradative enzymes factory behind the ericoid mycorrhizal symbiosis.</title>
        <authorList>
            <consortium name="DOE Joint Genome Institute"/>
            <person name="Martino E."/>
            <person name="Morin E."/>
            <person name="Grelet G."/>
            <person name="Kuo A."/>
            <person name="Kohler A."/>
            <person name="Daghino S."/>
            <person name="Barry K."/>
            <person name="Choi C."/>
            <person name="Cichocki N."/>
            <person name="Clum A."/>
            <person name="Copeland A."/>
            <person name="Hainaut M."/>
            <person name="Haridas S."/>
            <person name="Labutti K."/>
            <person name="Lindquist E."/>
            <person name="Lipzen A."/>
            <person name="Khouja H.-R."/>
            <person name="Murat C."/>
            <person name="Ohm R."/>
            <person name="Olson A."/>
            <person name="Spatafora J."/>
            <person name="Veneault-Fourrey C."/>
            <person name="Henrissat B."/>
            <person name="Grigoriev I."/>
            <person name="Martin F."/>
            <person name="Perotto S."/>
        </authorList>
    </citation>
    <scope>NUCLEOTIDE SEQUENCE [LARGE SCALE GENOMIC DNA]</scope>
    <source>
        <strain evidence="2 3">UAMH 7357</strain>
    </source>
</reference>
<feature type="compositionally biased region" description="Pro residues" evidence="1">
    <location>
        <begin position="85"/>
        <end position="95"/>
    </location>
</feature>
<feature type="compositionally biased region" description="Polar residues" evidence="1">
    <location>
        <begin position="52"/>
        <end position="63"/>
    </location>
</feature>
<keyword evidence="3" id="KW-1185">Reference proteome</keyword>